<name>A0A1Y1RXJ4_9SPIO</name>
<dbReference type="Gene3D" id="3.40.50.720">
    <property type="entry name" value="NAD(P)-binding Rossmann-like Domain"/>
    <property type="match status" value="1"/>
</dbReference>
<reference evidence="3 4" key="1">
    <citation type="submission" date="2017-03" db="EMBL/GenBank/DDBJ databases">
        <title>Draft Genome sequence of Marispirochaeta sp. strain JC444.</title>
        <authorList>
            <person name="Shivani Y."/>
            <person name="Subhash Y."/>
            <person name="Sasikala C."/>
            <person name="Ramana C."/>
        </authorList>
    </citation>
    <scope>NUCLEOTIDE SEQUENCE [LARGE SCALE GENOMIC DNA]</scope>
    <source>
        <strain evidence="3 4">JC444</strain>
    </source>
</reference>
<dbReference type="GO" id="GO:0050661">
    <property type="term" value="F:NADP binding"/>
    <property type="evidence" value="ECO:0007669"/>
    <property type="project" value="InterPro"/>
</dbReference>
<dbReference type="STRING" id="1963862.B4O97_10120"/>
<feature type="domain" description="Phosphogluconate dehydrogenase NAD-binding putative C-terminal" evidence="2">
    <location>
        <begin position="189"/>
        <end position="258"/>
    </location>
</feature>
<sequence>MKDNCIGFLHPGNMGVSLAAAVIENGYDACWIPEGRSRETLERAEKHGLTPLSSLEDMCGTCSCIISVCPPHTALETAAEVAALSYKGLYADVNAISPVHAREIASLINGAGADFVDGGIIGGPAWTRGGTWLYLSGRSAAQIAGYFRDTSLLTEVIGTDAGKASALKMCYAANTKGTLALLCAVNAAADRLGVLKELRTQWEREAPDKAQKISDRIRAVTAKAWRFEGEMLEIAETLEQADIPGGFHRSAAIIYQRISTFKDAGDSPSMEDVLKALQQKE</sequence>
<organism evidence="3 4">
    <name type="scientific">Marispirochaeta aestuarii</name>
    <dbReference type="NCBI Taxonomy" id="1963862"/>
    <lineage>
        <taxon>Bacteria</taxon>
        <taxon>Pseudomonadati</taxon>
        <taxon>Spirochaetota</taxon>
        <taxon>Spirochaetia</taxon>
        <taxon>Spirochaetales</taxon>
        <taxon>Spirochaetaceae</taxon>
        <taxon>Marispirochaeta</taxon>
    </lineage>
</organism>
<dbReference type="InterPro" id="IPR015814">
    <property type="entry name" value="Pgluconate_DH_NAD-bd_C"/>
</dbReference>
<dbReference type="PANTHER" id="PTHR43580">
    <property type="entry name" value="OXIDOREDUCTASE GLYR1-RELATED"/>
    <property type="match status" value="1"/>
</dbReference>
<dbReference type="Pfam" id="PF03446">
    <property type="entry name" value="NAD_binding_2"/>
    <property type="match status" value="1"/>
</dbReference>
<dbReference type="PANTHER" id="PTHR43580:SF2">
    <property type="entry name" value="CYTOKINE-LIKE NUCLEAR FACTOR N-PAC"/>
    <property type="match status" value="1"/>
</dbReference>
<accession>A0A1Y1RXJ4</accession>
<dbReference type="InterPro" id="IPR051265">
    <property type="entry name" value="HIBADH-related_NP60_sf"/>
</dbReference>
<dbReference type="SUPFAM" id="SSF51735">
    <property type="entry name" value="NAD(P)-binding Rossmann-fold domains"/>
    <property type="match status" value="1"/>
</dbReference>
<feature type="domain" description="6-phosphogluconate dehydrogenase NADP-binding" evidence="1">
    <location>
        <begin position="6"/>
        <end position="139"/>
    </location>
</feature>
<dbReference type="InterPro" id="IPR006115">
    <property type="entry name" value="6PGDH_NADP-bd"/>
</dbReference>
<dbReference type="RefSeq" id="WP_083050545.1">
    <property type="nucleotide sequence ID" value="NZ_MWQY01000010.1"/>
</dbReference>
<dbReference type="OrthoDB" id="1271986at2"/>
<dbReference type="EMBL" id="MWQY01000010">
    <property type="protein sequence ID" value="ORC35084.1"/>
    <property type="molecule type" value="Genomic_DNA"/>
</dbReference>
<evidence type="ECO:0000313" key="4">
    <source>
        <dbReference type="Proteomes" id="UP000192343"/>
    </source>
</evidence>
<dbReference type="AlphaFoldDB" id="A0A1Y1RXJ4"/>
<keyword evidence="4" id="KW-1185">Reference proteome</keyword>
<evidence type="ECO:0000259" key="1">
    <source>
        <dbReference type="Pfam" id="PF03446"/>
    </source>
</evidence>
<dbReference type="Proteomes" id="UP000192343">
    <property type="component" value="Unassembled WGS sequence"/>
</dbReference>
<dbReference type="InterPro" id="IPR013328">
    <property type="entry name" value="6PGD_dom2"/>
</dbReference>
<dbReference type="InterPro" id="IPR036291">
    <property type="entry name" value="NAD(P)-bd_dom_sf"/>
</dbReference>
<dbReference type="Pfam" id="PF09130">
    <property type="entry name" value="DUF1932"/>
    <property type="match status" value="1"/>
</dbReference>
<dbReference type="Gene3D" id="1.10.1040.10">
    <property type="entry name" value="N-(1-d-carboxylethyl)-l-norvaline Dehydrogenase, domain 2"/>
    <property type="match status" value="1"/>
</dbReference>
<evidence type="ECO:0000313" key="3">
    <source>
        <dbReference type="EMBL" id="ORC35084.1"/>
    </source>
</evidence>
<evidence type="ECO:0000259" key="2">
    <source>
        <dbReference type="Pfam" id="PF09130"/>
    </source>
</evidence>
<protein>
    <recommendedName>
        <fullName evidence="5">Phosphogluconate dehydrogenase</fullName>
    </recommendedName>
</protein>
<proteinExistence type="predicted"/>
<evidence type="ECO:0008006" key="5">
    <source>
        <dbReference type="Google" id="ProtNLM"/>
    </source>
</evidence>
<comment type="caution">
    <text evidence="3">The sequence shown here is derived from an EMBL/GenBank/DDBJ whole genome shotgun (WGS) entry which is preliminary data.</text>
</comment>
<dbReference type="SUPFAM" id="SSF48179">
    <property type="entry name" value="6-phosphogluconate dehydrogenase C-terminal domain-like"/>
    <property type="match status" value="1"/>
</dbReference>
<gene>
    <name evidence="3" type="ORF">B4O97_10120</name>
</gene>
<dbReference type="InterPro" id="IPR008927">
    <property type="entry name" value="6-PGluconate_DH-like_C_sf"/>
</dbReference>